<reference evidence="1" key="1">
    <citation type="submission" date="2023-02" db="EMBL/GenBank/DDBJ databases">
        <title>Genome of Flavobacteriaceae gen. nov. sp. strain F89.</title>
        <authorList>
            <person name="Wang Y."/>
        </authorList>
    </citation>
    <scope>NUCLEOTIDE SEQUENCE</scope>
    <source>
        <strain evidence="1">F89</strain>
    </source>
</reference>
<gene>
    <name evidence="1" type="ORF">K8352_17585</name>
</gene>
<name>A0AAE3EXA5_9FLAO</name>
<dbReference type="AlphaFoldDB" id="A0AAE3EXA5"/>
<evidence type="ECO:0000313" key="1">
    <source>
        <dbReference type="EMBL" id="MCG2462578.1"/>
    </source>
</evidence>
<accession>A0AAE3EXA5</accession>
<evidence type="ECO:0000313" key="2">
    <source>
        <dbReference type="Proteomes" id="UP001200642"/>
    </source>
</evidence>
<proteinExistence type="predicted"/>
<dbReference type="Pfam" id="PF09357">
    <property type="entry name" value="RteC"/>
    <property type="match status" value="1"/>
</dbReference>
<sequence>MFTNEIKNFQKKLKQLTAKKRFSLLEANQGIHLCNNTLYLLRKIVERHQFDNPDDEITFFKSIKAEPLSYLVYFNEVRSCELLLPKIGLDNQLAFLKKRMQRVNKFFNKNWDVVHYMEQNLSYLDQQYFTRQNQIFPLYAIPEACYLDPIFFTSHDMLWARIKGMNLFIAYLLNVIQQVKSEKRKVSQYGKPRKALVWSASKAALTELIYALYSSSVVNNGKEDIKGIATAFEELFNIKLDNIYKTYSEIKTRKDSKTRFLEELIIRFNKKVYDDDDL</sequence>
<dbReference type="Proteomes" id="UP001200642">
    <property type="component" value="Unassembled WGS sequence"/>
</dbReference>
<dbReference type="EMBL" id="JAIRBC010000036">
    <property type="protein sequence ID" value="MCG2462578.1"/>
    <property type="molecule type" value="Genomic_DNA"/>
</dbReference>
<dbReference type="InterPro" id="IPR018534">
    <property type="entry name" value="Tet_reg_excision_RteC"/>
</dbReference>
<dbReference type="RefSeq" id="WP_317903713.1">
    <property type="nucleotide sequence ID" value="NZ_JAIRBC010000036.1"/>
</dbReference>
<comment type="caution">
    <text evidence="1">The sequence shown here is derived from an EMBL/GenBank/DDBJ whole genome shotgun (WGS) entry which is preliminary data.</text>
</comment>
<organism evidence="1 2">
    <name type="scientific">Cerina litoralis</name>
    <dbReference type="NCBI Taxonomy" id="2874477"/>
    <lineage>
        <taxon>Bacteria</taxon>
        <taxon>Pseudomonadati</taxon>
        <taxon>Bacteroidota</taxon>
        <taxon>Flavobacteriia</taxon>
        <taxon>Flavobacteriales</taxon>
        <taxon>Flavobacteriaceae</taxon>
        <taxon>Cerina</taxon>
    </lineage>
</organism>
<protein>
    <submittedName>
        <fullName evidence="1">RteC domain-containing protein</fullName>
    </submittedName>
</protein>
<keyword evidence="2" id="KW-1185">Reference proteome</keyword>